<evidence type="ECO:0000256" key="5">
    <source>
        <dbReference type="SAM" id="SignalP"/>
    </source>
</evidence>
<dbReference type="InterPro" id="IPR038484">
    <property type="entry name" value="MucB/RseB_C_sf"/>
</dbReference>
<feature type="domain" description="MucB/RseB N-terminal" evidence="6">
    <location>
        <begin position="28"/>
        <end position="202"/>
    </location>
</feature>
<dbReference type="PIRSF" id="PIRSF005427">
    <property type="entry name" value="RseB"/>
    <property type="match status" value="1"/>
</dbReference>
<dbReference type="GO" id="GO:0045152">
    <property type="term" value="F:antisigma factor binding"/>
    <property type="evidence" value="ECO:0007669"/>
    <property type="project" value="TreeGrafter"/>
</dbReference>
<dbReference type="InterPro" id="IPR033436">
    <property type="entry name" value="MucB/RseB_C"/>
</dbReference>
<name>A0A5N0TFG7_9GAMM</name>
<evidence type="ECO:0008006" key="10">
    <source>
        <dbReference type="Google" id="ProtNLM"/>
    </source>
</evidence>
<dbReference type="GO" id="GO:0032885">
    <property type="term" value="P:regulation of polysaccharide biosynthetic process"/>
    <property type="evidence" value="ECO:0007669"/>
    <property type="project" value="TreeGrafter"/>
</dbReference>
<keyword evidence="9" id="KW-1185">Reference proteome</keyword>
<dbReference type="InterPro" id="IPR005588">
    <property type="entry name" value="MucB_RseB"/>
</dbReference>
<protein>
    <recommendedName>
        <fullName evidence="10">Transcriptional regulator</fullName>
    </recommendedName>
</protein>
<evidence type="ECO:0000256" key="2">
    <source>
        <dbReference type="ARBA" id="ARBA00008150"/>
    </source>
</evidence>
<evidence type="ECO:0000313" key="8">
    <source>
        <dbReference type="EMBL" id="KAA9133278.1"/>
    </source>
</evidence>
<evidence type="ECO:0000313" key="9">
    <source>
        <dbReference type="Proteomes" id="UP000325372"/>
    </source>
</evidence>
<evidence type="ECO:0000259" key="7">
    <source>
        <dbReference type="Pfam" id="PF17188"/>
    </source>
</evidence>
<comment type="caution">
    <text evidence="8">The sequence shown here is derived from an EMBL/GenBank/DDBJ whole genome shotgun (WGS) entry which is preliminary data.</text>
</comment>
<dbReference type="PANTHER" id="PTHR38782">
    <property type="match status" value="1"/>
</dbReference>
<dbReference type="AlphaFoldDB" id="A0A5N0TFG7"/>
<accession>A0A5N0TFG7</accession>
<feature type="domain" description="MucB/RseB C-terminal" evidence="7">
    <location>
        <begin position="236"/>
        <end position="321"/>
    </location>
</feature>
<evidence type="ECO:0000256" key="3">
    <source>
        <dbReference type="ARBA" id="ARBA00022729"/>
    </source>
</evidence>
<keyword evidence="4" id="KW-0574">Periplasm</keyword>
<dbReference type="GO" id="GO:0030288">
    <property type="term" value="C:outer membrane-bounded periplasmic space"/>
    <property type="evidence" value="ECO:0007669"/>
    <property type="project" value="TreeGrafter"/>
</dbReference>
<feature type="signal peptide" evidence="5">
    <location>
        <begin position="1"/>
        <end position="20"/>
    </location>
</feature>
<evidence type="ECO:0000259" key="6">
    <source>
        <dbReference type="Pfam" id="PF03888"/>
    </source>
</evidence>
<comment type="subcellular location">
    <subcellularLocation>
        <location evidence="1">Periplasm</location>
    </subcellularLocation>
</comment>
<feature type="chain" id="PRO_5024310619" description="Transcriptional regulator" evidence="5">
    <location>
        <begin position="21"/>
        <end position="329"/>
    </location>
</feature>
<evidence type="ECO:0000256" key="1">
    <source>
        <dbReference type="ARBA" id="ARBA00004418"/>
    </source>
</evidence>
<dbReference type="Gene3D" id="3.30.200.100">
    <property type="entry name" value="MucB/RseB, C-terminal domain"/>
    <property type="match status" value="1"/>
</dbReference>
<dbReference type="InterPro" id="IPR033434">
    <property type="entry name" value="MucB/RseB_N"/>
</dbReference>
<comment type="similarity">
    <text evidence="2">Belongs to the RseB family.</text>
</comment>
<dbReference type="CDD" id="cd16327">
    <property type="entry name" value="RseB"/>
    <property type="match status" value="1"/>
</dbReference>
<keyword evidence="3 5" id="KW-0732">Signal</keyword>
<dbReference type="Pfam" id="PF17188">
    <property type="entry name" value="MucB_RseB_C"/>
    <property type="match status" value="1"/>
</dbReference>
<organism evidence="8 9">
    <name type="scientific">Marinihelvus fidelis</name>
    <dbReference type="NCBI Taxonomy" id="2613842"/>
    <lineage>
        <taxon>Bacteria</taxon>
        <taxon>Pseudomonadati</taxon>
        <taxon>Pseudomonadota</taxon>
        <taxon>Gammaproteobacteria</taxon>
        <taxon>Chromatiales</taxon>
        <taxon>Wenzhouxiangellaceae</taxon>
        <taxon>Marinihelvus</taxon>
    </lineage>
</organism>
<evidence type="ECO:0000256" key="4">
    <source>
        <dbReference type="ARBA" id="ARBA00022764"/>
    </source>
</evidence>
<gene>
    <name evidence="8" type="ORF">F3N42_02690</name>
</gene>
<dbReference type="Gene3D" id="2.50.20.10">
    <property type="entry name" value="Lipoprotein localisation LolA/LolB/LppX"/>
    <property type="match status" value="1"/>
</dbReference>
<sequence>MTMRFLLVMLLALSVAPAHAGPDTSDEARVWLERMATAMREMSYQGTFVYVRDEDVDTMRITHVNTDGEVHERMVSISGPHREVIRDGNGVRCALGEEDPGMKAALATGSVFPEFDVEAFRKVQRHYRFELGKKDRVAGRVGQQVRIVPQDQYRNGYDLWLDEDSGLLLRWVLFNPKHKLLAKLVFTELRTGDQVDVAELKSGTAEKEFIELGQRDPMSPAPKPGPVIDTPLAPMGLPPGYQLVARASEPGAGGGELTHWVYSDGLAAVSVYIESGAGERADAGGLSRMGTTNAWTEVVDGRMVTAIGEVPPLTVKRIGKAFSELPELP</sequence>
<dbReference type="Pfam" id="PF03888">
    <property type="entry name" value="MucB_RseB"/>
    <property type="match status" value="1"/>
</dbReference>
<proteinExistence type="inferred from homology"/>
<dbReference type="EMBL" id="VYXP01000002">
    <property type="protein sequence ID" value="KAA9133278.1"/>
    <property type="molecule type" value="Genomic_DNA"/>
</dbReference>
<reference evidence="8 9" key="1">
    <citation type="submission" date="2019-09" db="EMBL/GenBank/DDBJ databases">
        <title>Wenzhouxiangella sp. Genome sequencing and assembly.</title>
        <authorList>
            <person name="Zhang R."/>
        </authorList>
    </citation>
    <scope>NUCLEOTIDE SEQUENCE [LARGE SCALE GENOMIC DNA]</scope>
    <source>
        <strain evidence="8 9">W260</strain>
    </source>
</reference>
<dbReference type="PANTHER" id="PTHR38782:SF1">
    <property type="entry name" value="SIGMA-E FACTOR REGULATORY PROTEIN RSEB"/>
    <property type="match status" value="1"/>
</dbReference>
<dbReference type="Proteomes" id="UP000325372">
    <property type="component" value="Unassembled WGS sequence"/>
</dbReference>